<reference evidence="2" key="1">
    <citation type="submission" date="2017-02" db="UniProtKB">
        <authorList>
            <consortium name="WormBaseParasite"/>
        </authorList>
    </citation>
    <scope>IDENTIFICATION</scope>
</reference>
<accession>A0A0N5BMH0</accession>
<proteinExistence type="predicted"/>
<dbReference type="WBParaSite" id="SPAL_0000711000.1">
    <property type="protein sequence ID" value="SPAL_0000711000.1"/>
    <property type="gene ID" value="SPAL_0000711000"/>
</dbReference>
<sequence length="172" mass="19460">MENAEFIATTSGITPQLSTIGVKVKISDKTTIFTPTLKKFSLTISNYEFDYVGDVYRHTIEDQVNVVGIVARVENVCILTNEKLNLTTLRRIIFITDGTCVLPIYIYGELAYKNFEVKQLVGVKYGLVNQHTACDKIVSCNRSSYIIDVDNEAFIDLLLKSRQIEYESLTFP</sequence>
<keyword evidence="1" id="KW-1185">Reference proteome</keyword>
<protein>
    <submittedName>
        <fullName evidence="2">CheW-like domain-containing protein</fullName>
    </submittedName>
</protein>
<evidence type="ECO:0000313" key="1">
    <source>
        <dbReference type="Proteomes" id="UP000046392"/>
    </source>
</evidence>
<dbReference type="Proteomes" id="UP000046392">
    <property type="component" value="Unplaced"/>
</dbReference>
<name>A0A0N5BMH0_STREA</name>
<organism evidence="1 2">
    <name type="scientific">Strongyloides papillosus</name>
    <name type="common">Intestinal threadworm</name>
    <dbReference type="NCBI Taxonomy" id="174720"/>
    <lineage>
        <taxon>Eukaryota</taxon>
        <taxon>Metazoa</taxon>
        <taxon>Ecdysozoa</taxon>
        <taxon>Nematoda</taxon>
        <taxon>Chromadorea</taxon>
        <taxon>Rhabditida</taxon>
        <taxon>Tylenchina</taxon>
        <taxon>Panagrolaimomorpha</taxon>
        <taxon>Strongyloidoidea</taxon>
        <taxon>Strongyloididae</taxon>
        <taxon>Strongyloides</taxon>
    </lineage>
</organism>
<dbReference type="AlphaFoldDB" id="A0A0N5BMH0"/>
<evidence type="ECO:0000313" key="2">
    <source>
        <dbReference type="WBParaSite" id="SPAL_0000711000.1"/>
    </source>
</evidence>